<evidence type="ECO:0000259" key="1">
    <source>
        <dbReference type="Pfam" id="PF24626"/>
    </source>
</evidence>
<keyword evidence="3" id="KW-1185">Reference proteome</keyword>
<name>A0A1J6KRH0_NICAT</name>
<dbReference type="Pfam" id="PF24626">
    <property type="entry name" value="SH3_Tf2-1"/>
    <property type="match status" value="1"/>
</dbReference>
<proteinExistence type="predicted"/>
<dbReference type="Proteomes" id="UP000187609">
    <property type="component" value="Unassembled WGS sequence"/>
</dbReference>
<evidence type="ECO:0000313" key="2">
    <source>
        <dbReference type="EMBL" id="OIT21745.1"/>
    </source>
</evidence>
<feature type="domain" description="Tf2-1-like SH3-like" evidence="1">
    <location>
        <begin position="69"/>
        <end position="133"/>
    </location>
</feature>
<dbReference type="PANTHER" id="PTHR46148:SF55">
    <property type="match status" value="1"/>
</dbReference>
<organism evidence="2 3">
    <name type="scientific">Nicotiana attenuata</name>
    <name type="common">Coyote tobacco</name>
    <dbReference type="NCBI Taxonomy" id="49451"/>
    <lineage>
        <taxon>Eukaryota</taxon>
        <taxon>Viridiplantae</taxon>
        <taxon>Streptophyta</taxon>
        <taxon>Embryophyta</taxon>
        <taxon>Tracheophyta</taxon>
        <taxon>Spermatophyta</taxon>
        <taxon>Magnoliopsida</taxon>
        <taxon>eudicotyledons</taxon>
        <taxon>Gunneridae</taxon>
        <taxon>Pentapetalae</taxon>
        <taxon>asterids</taxon>
        <taxon>lamiids</taxon>
        <taxon>Solanales</taxon>
        <taxon>Solanaceae</taxon>
        <taxon>Nicotianoideae</taxon>
        <taxon>Nicotianeae</taxon>
        <taxon>Nicotiana</taxon>
    </lineage>
</organism>
<protein>
    <recommendedName>
        <fullName evidence="1">Tf2-1-like SH3-like domain-containing protein</fullName>
    </recommendedName>
</protein>
<accession>A0A1J6KRH0</accession>
<gene>
    <name evidence="2" type="ORF">A4A49_52581</name>
</gene>
<reference evidence="2" key="1">
    <citation type="submission" date="2016-11" db="EMBL/GenBank/DDBJ databases">
        <title>The genome of Nicotiana attenuata.</title>
        <authorList>
            <person name="Xu S."/>
            <person name="Brockmoeller T."/>
            <person name="Gaquerel E."/>
            <person name="Navarro A."/>
            <person name="Kuhl H."/>
            <person name="Gase K."/>
            <person name="Ling Z."/>
            <person name="Zhou W."/>
            <person name="Kreitzer C."/>
            <person name="Stanke M."/>
            <person name="Tang H."/>
            <person name="Lyons E."/>
            <person name="Pandey P."/>
            <person name="Pandey S.P."/>
            <person name="Timmermann B."/>
            <person name="Baldwin I.T."/>
        </authorList>
    </citation>
    <scope>NUCLEOTIDE SEQUENCE [LARGE SCALE GENOMIC DNA]</scope>
    <source>
        <strain evidence="2">UT</strain>
    </source>
</reference>
<dbReference type="OMA" id="CEEPWNI"/>
<dbReference type="AlphaFoldDB" id="A0A1J6KRH0"/>
<feature type="non-terminal residue" evidence="2">
    <location>
        <position position="1"/>
    </location>
</feature>
<evidence type="ECO:0000313" key="3">
    <source>
        <dbReference type="Proteomes" id="UP000187609"/>
    </source>
</evidence>
<dbReference type="PANTHER" id="PTHR46148">
    <property type="entry name" value="CHROMO DOMAIN-CONTAINING PROTEIN"/>
    <property type="match status" value="1"/>
</dbReference>
<dbReference type="EMBL" id="MJEQ01004131">
    <property type="protein sequence ID" value="OIT21745.1"/>
    <property type="molecule type" value="Genomic_DNA"/>
</dbReference>
<dbReference type="Gramene" id="OIT21745">
    <property type="protein sequence ID" value="OIT21745"/>
    <property type="gene ID" value="A4A49_52581"/>
</dbReference>
<sequence>TTPYEALYGQPLPLHLPYVSGDFGMEEVDRSLVTRELKFQVLKFHLTMSQQRMVEQANKHRYDRQFQVGDWVYLKVQPYMQLTLSTRHFTKLSFKYYGPYQLLEKVGTVAYKLALPSQLLLHPTFHVSLLNPCYEVPANVNHPPILDSSSPYCPYPAKVLDRRMIQKGNKAVVQFLIQWEQLPED</sequence>
<dbReference type="InterPro" id="IPR056924">
    <property type="entry name" value="SH3_Tf2-1"/>
</dbReference>
<comment type="caution">
    <text evidence="2">The sequence shown here is derived from an EMBL/GenBank/DDBJ whole genome shotgun (WGS) entry which is preliminary data.</text>
</comment>